<feature type="domain" description="ER-bound oxygenase mpaB/mpaB'/Rubber oxygenase catalytic" evidence="1">
    <location>
        <begin position="32"/>
        <end position="138"/>
    </location>
</feature>
<dbReference type="EMBL" id="JAAAMJ010000044">
    <property type="protein sequence ID" value="NDV89420.1"/>
    <property type="molecule type" value="Genomic_DNA"/>
</dbReference>
<proteinExistence type="predicted"/>
<accession>A0A6L9MPF0</accession>
<dbReference type="PANTHER" id="PTHR36151:SF3">
    <property type="entry name" value="ER-BOUND OXYGENASE MPAB_MPAB'_RUBBER OXYGENASE CATALYTIC DOMAIN-CONTAINING PROTEIN"/>
    <property type="match status" value="1"/>
</dbReference>
<evidence type="ECO:0000313" key="3">
    <source>
        <dbReference type="Proteomes" id="UP000476332"/>
    </source>
</evidence>
<name>A0A6L9MPF0_9HYPH</name>
<dbReference type="PANTHER" id="PTHR36151">
    <property type="entry name" value="BLR2777 PROTEIN"/>
    <property type="match status" value="1"/>
</dbReference>
<reference evidence="2 3" key="1">
    <citation type="submission" date="2020-01" db="EMBL/GenBank/DDBJ databases">
        <title>Genomes of bacteria type strains.</title>
        <authorList>
            <person name="Chen J."/>
            <person name="Zhu S."/>
            <person name="Chen J."/>
        </authorList>
    </citation>
    <scope>NUCLEOTIDE SEQUENCE [LARGE SCALE GENOMIC DNA]</scope>
    <source>
        <strain evidence="2 3">KCTC 52919</strain>
    </source>
</reference>
<sequence>MWNTVKELMRSPAGWEFDFSRPALAPADGVTWRVFANPVSLFIGGVAAVLLKLAEPSVRTGVSDHSSFQRDPGMRLRRTGVAAMMTIYGPRSEAEKLIARVVRMHGHVQGITPGGVDPLPTNWTVLNWSALAFTTVPAFAQQVADVTAPAEPLVLEPRQSVITSSSWSRRTLR</sequence>
<dbReference type="GO" id="GO:0016491">
    <property type="term" value="F:oxidoreductase activity"/>
    <property type="evidence" value="ECO:0007669"/>
    <property type="project" value="InterPro"/>
</dbReference>
<gene>
    <name evidence="2" type="ORF">GTW51_22480</name>
</gene>
<dbReference type="AlphaFoldDB" id="A0A6L9MPF0"/>
<keyword evidence="3" id="KW-1185">Reference proteome</keyword>
<evidence type="ECO:0000259" key="1">
    <source>
        <dbReference type="Pfam" id="PF09995"/>
    </source>
</evidence>
<organism evidence="2 3">
    <name type="scientific">Aurantimonas aggregata</name>
    <dbReference type="NCBI Taxonomy" id="2047720"/>
    <lineage>
        <taxon>Bacteria</taxon>
        <taxon>Pseudomonadati</taxon>
        <taxon>Pseudomonadota</taxon>
        <taxon>Alphaproteobacteria</taxon>
        <taxon>Hyphomicrobiales</taxon>
        <taxon>Aurantimonadaceae</taxon>
        <taxon>Aurantimonas</taxon>
    </lineage>
</organism>
<comment type="caution">
    <text evidence="2">The sequence shown here is derived from an EMBL/GenBank/DDBJ whole genome shotgun (WGS) entry which is preliminary data.</text>
</comment>
<protein>
    <submittedName>
        <fullName evidence="2">DUF2236 domain-containing protein</fullName>
    </submittedName>
</protein>
<dbReference type="Pfam" id="PF09995">
    <property type="entry name" value="MPAB_Lcp_cat"/>
    <property type="match status" value="1"/>
</dbReference>
<dbReference type="Proteomes" id="UP000476332">
    <property type="component" value="Unassembled WGS sequence"/>
</dbReference>
<dbReference type="RefSeq" id="WP_163046265.1">
    <property type="nucleotide sequence ID" value="NZ_JAAAMJ010000044.1"/>
</dbReference>
<evidence type="ECO:0000313" key="2">
    <source>
        <dbReference type="EMBL" id="NDV89420.1"/>
    </source>
</evidence>
<dbReference type="InterPro" id="IPR018713">
    <property type="entry name" value="MPAB/Lcp_cat_dom"/>
</dbReference>